<dbReference type="EMBL" id="CP001686">
    <property type="protein sequence ID" value="ACV06762.1"/>
    <property type="molecule type" value="Genomic_DNA"/>
</dbReference>
<dbReference type="PANTHER" id="PTHR34385">
    <property type="entry name" value="D-ALANYL-D-ALANINE CARBOXYPEPTIDASE"/>
    <property type="match status" value="1"/>
</dbReference>
<dbReference type="CDD" id="cd14852">
    <property type="entry name" value="LD-carboxypeptidase"/>
    <property type="match status" value="1"/>
</dbReference>
<dbReference type="HOGENOM" id="CLU_054193_1_3_11"/>
<keyword evidence="4" id="KW-1185">Reference proteome</keyword>
<dbReference type="InterPro" id="IPR058193">
    <property type="entry name" value="VanY/YodJ_core_dom"/>
</dbReference>
<reference evidence="3 4" key="1">
    <citation type="journal article" date="2009" name="Stand. Genomic Sci.">
        <title>Complete genome sequence of Kytococcus sedentarius type strain (541).</title>
        <authorList>
            <person name="Sims D."/>
            <person name="Brettin T."/>
            <person name="Detter J.C."/>
            <person name="Han C."/>
            <person name="Lapidus A."/>
            <person name="Copeland A."/>
            <person name="Glavina Del Rio T."/>
            <person name="Nolan M."/>
            <person name="Chen F."/>
            <person name="Lucas S."/>
            <person name="Tice H."/>
            <person name="Cheng J.F."/>
            <person name="Bruce D."/>
            <person name="Goodwin L."/>
            <person name="Pitluck S."/>
            <person name="Ovchinnikova G."/>
            <person name="Pati A."/>
            <person name="Ivanova N."/>
            <person name="Mavrommatis K."/>
            <person name="Chen A."/>
            <person name="Palaniappan K."/>
            <person name="D'haeseleer P."/>
            <person name="Chain P."/>
            <person name="Bristow J."/>
            <person name="Eisen J.A."/>
            <person name="Markowitz V."/>
            <person name="Hugenholtz P."/>
            <person name="Schneider S."/>
            <person name="Goker M."/>
            <person name="Pukall R."/>
            <person name="Kyrpides N.C."/>
            <person name="Klenk H.P."/>
        </authorList>
    </citation>
    <scope>NUCLEOTIDE SEQUENCE [LARGE SCALE GENOMIC DNA]</scope>
    <source>
        <strain evidence="4">ATCC 14392 / DSM 20547 / JCM 11482 / CCUG 33030 / NBRC 15357 / NCTC 11040 / CCM 314 / 541</strain>
    </source>
</reference>
<accession>C7NJ75</accession>
<dbReference type="SUPFAM" id="SSF55166">
    <property type="entry name" value="Hedgehog/DD-peptidase"/>
    <property type="match status" value="1"/>
</dbReference>
<keyword evidence="3" id="KW-0645">Protease</keyword>
<dbReference type="InterPro" id="IPR003709">
    <property type="entry name" value="VanY-like_core_dom"/>
</dbReference>
<dbReference type="PANTHER" id="PTHR34385:SF1">
    <property type="entry name" value="PEPTIDOGLYCAN L-ALANYL-D-GLUTAMATE ENDOPEPTIDASE CWLK"/>
    <property type="match status" value="1"/>
</dbReference>
<feature type="compositionally biased region" description="Pro residues" evidence="1">
    <location>
        <begin position="1"/>
        <end position="10"/>
    </location>
</feature>
<proteinExistence type="predicted"/>
<evidence type="ECO:0000313" key="4">
    <source>
        <dbReference type="Proteomes" id="UP000006666"/>
    </source>
</evidence>
<dbReference type="KEGG" id="kse:Ksed_17500"/>
<dbReference type="GO" id="GO:0006508">
    <property type="term" value="P:proteolysis"/>
    <property type="evidence" value="ECO:0007669"/>
    <property type="project" value="InterPro"/>
</dbReference>
<evidence type="ECO:0000256" key="1">
    <source>
        <dbReference type="SAM" id="MobiDB-lite"/>
    </source>
</evidence>
<dbReference type="GO" id="GO:0004180">
    <property type="term" value="F:carboxypeptidase activity"/>
    <property type="evidence" value="ECO:0007669"/>
    <property type="project" value="UniProtKB-KW"/>
</dbReference>
<organism evidence="3 4">
    <name type="scientific">Kytococcus sedentarius (strain ATCC 14392 / DSM 20547 / JCM 11482 / CCUG 33030 / NBRC 15357 / NCTC 11040 / CCM 314 / 541)</name>
    <name type="common">Micrococcus sedentarius</name>
    <dbReference type="NCBI Taxonomy" id="478801"/>
    <lineage>
        <taxon>Bacteria</taxon>
        <taxon>Bacillati</taxon>
        <taxon>Actinomycetota</taxon>
        <taxon>Actinomycetes</taxon>
        <taxon>Micrococcales</taxon>
        <taxon>Kytococcaceae</taxon>
        <taxon>Kytococcus</taxon>
    </lineage>
</organism>
<dbReference type="AlphaFoldDB" id="C7NJ75"/>
<keyword evidence="3" id="KW-0121">Carboxypeptidase</keyword>
<keyword evidence="3" id="KW-0378">Hydrolase</keyword>
<dbReference type="Proteomes" id="UP000006666">
    <property type="component" value="Chromosome"/>
</dbReference>
<name>C7NJ75_KYTSD</name>
<dbReference type="STRING" id="478801.Ksed_17500"/>
<feature type="compositionally biased region" description="Low complexity" evidence="1">
    <location>
        <begin position="11"/>
        <end position="47"/>
    </location>
</feature>
<feature type="region of interest" description="Disordered" evidence="1">
    <location>
        <begin position="1"/>
        <end position="76"/>
    </location>
</feature>
<dbReference type="Pfam" id="PF02557">
    <property type="entry name" value="VanY"/>
    <property type="match status" value="1"/>
</dbReference>
<sequence length="273" mass="29632">MVDRSPPPPSGSSNSSSPSGTPSSDGVSPPPSDGTSAPSADEAPAPSQGDGAAPTPQPSQDAAPNPRPGEGGARFQGQYLHPESITPRPVTEVGPHTIVNRANALPEGWEPEELVVVEGAAKQGAEMRLVPQASRAWDELRAAAAADGIDLRLNAAYRSFAEQERTWEYFKEQDPDHLMVYVAAPGRSEHQMGLAIDIADMPTYPQPVTDSERGQWLVEHAAEHGWVLRYPQGRQAETGYRYEAWHWRWVGKDLAQHLAANHLTMEQWAGLVR</sequence>
<feature type="domain" description="D-alanyl-D-alanine carboxypeptidase-like core" evidence="2">
    <location>
        <begin position="128"/>
        <end position="252"/>
    </location>
</feature>
<protein>
    <submittedName>
        <fullName evidence="3">D-alanyl-D-alanine carboxypeptidase</fullName>
    </submittedName>
</protein>
<gene>
    <name evidence="3" type="ordered locus">Ksed_17500</name>
</gene>
<evidence type="ECO:0000313" key="3">
    <source>
        <dbReference type="EMBL" id="ACV06762.1"/>
    </source>
</evidence>
<dbReference type="InterPro" id="IPR009045">
    <property type="entry name" value="Zn_M74/Hedgehog-like"/>
</dbReference>
<dbReference type="eggNOG" id="COG1876">
    <property type="taxonomic scope" value="Bacteria"/>
</dbReference>
<dbReference type="Gene3D" id="3.30.1380.10">
    <property type="match status" value="1"/>
</dbReference>
<dbReference type="InterPro" id="IPR052179">
    <property type="entry name" value="DD-CPase-like"/>
</dbReference>
<evidence type="ECO:0000259" key="2">
    <source>
        <dbReference type="Pfam" id="PF02557"/>
    </source>
</evidence>